<proteinExistence type="predicted"/>
<feature type="compositionally biased region" description="Basic and acidic residues" evidence="1">
    <location>
        <begin position="1"/>
        <end position="15"/>
    </location>
</feature>
<sequence length="170" mass="17670">MSRRRNLEEPHDHAVPESTCAPVRSVGSGTGPGHAAGAPRRAPAWVAWVALGVSALSFLIALSVGVLFAADRVGSGGDEVWGYDAGLPAWGEVELTPTGAVTDRTFTDSVETAVVDVLEDGTPVEDLLCEALPAPRKDTVTSCGAVIDGFDTTIVVLFLDDNGGFMATLY</sequence>
<accession>A0A2T0TX77</accession>
<name>A0A2T0TX77_9MICO</name>
<dbReference type="EMBL" id="PVTI01000040">
    <property type="protein sequence ID" value="PRY50271.1"/>
    <property type="molecule type" value="Genomic_DNA"/>
</dbReference>
<evidence type="ECO:0000313" key="3">
    <source>
        <dbReference type="EMBL" id="PRY50271.1"/>
    </source>
</evidence>
<feature type="transmembrane region" description="Helical" evidence="2">
    <location>
        <begin position="45"/>
        <end position="70"/>
    </location>
</feature>
<gene>
    <name evidence="3" type="ORF">BCF74_14010</name>
</gene>
<comment type="caution">
    <text evidence="3">The sequence shown here is derived from an EMBL/GenBank/DDBJ whole genome shotgun (WGS) entry which is preliminary data.</text>
</comment>
<keyword evidence="2" id="KW-0472">Membrane</keyword>
<protein>
    <recommendedName>
        <fullName evidence="5">DUF4333 domain-containing protein</fullName>
    </recommendedName>
</protein>
<dbReference type="AlphaFoldDB" id="A0A2T0TX77"/>
<evidence type="ECO:0000313" key="4">
    <source>
        <dbReference type="Proteomes" id="UP000237822"/>
    </source>
</evidence>
<dbReference type="Proteomes" id="UP000237822">
    <property type="component" value="Unassembled WGS sequence"/>
</dbReference>
<feature type="region of interest" description="Disordered" evidence="1">
    <location>
        <begin position="1"/>
        <end position="37"/>
    </location>
</feature>
<evidence type="ECO:0008006" key="5">
    <source>
        <dbReference type="Google" id="ProtNLM"/>
    </source>
</evidence>
<keyword evidence="2" id="KW-1133">Transmembrane helix</keyword>
<evidence type="ECO:0000256" key="2">
    <source>
        <dbReference type="SAM" id="Phobius"/>
    </source>
</evidence>
<keyword evidence="4" id="KW-1185">Reference proteome</keyword>
<reference evidence="3 4" key="1">
    <citation type="submission" date="2018-03" db="EMBL/GenBank/DDBJ databases">
        <title>Genomic Encyclopedia of Archaeal and Bacterial Type Strains, Phase II (KMG-II): from individual species to whole genera.</title>
        <authorList>
            <person name="Goeker M."/>
        </authorList>
    </citation>
    <scope>NUCLEOTIDE SEQUENCE [LARGE SCALE GENOMIC DNA]</scope>
    <source>
        <strain evidence="3 4">ATCC BAA-1496</strain>
    </source>
</reference>
<keyword evidence="2" id="KW-0812">Transmembrane</keyword>
<organism evidence="3 4">
    <name type="scientific">Knoellia remsis</name>
    <dbReference type="NCBI Taxonomy" id="407159"/>
    <lineage>
        <taxon>Bacteria</taxon>
        <taxon>Bacillati</taxon>
        <taxon>Actinomycetota</taxon>
        <taxon>Actinomycetes</taxon>
        <taxon>Micrococcales</taxon>
        <taxon>Intrasporangiaceae</taxon>
        <taxon>Knoellia</taxon>
    </lineage>
</organism>
<evidence type="ECO:0000256" key="1">
    <source>
        <dbReference type="SAM" id="MobiDB-lite"/>
    </source>
</evidence>